<dbReference type="EMBL" id="AFWI01000187">
    <property type="protein sequence ID" value="EGU49538.1"/>
    <property type="molecule type" value="Genomic_DNA"/>
</dbReference>
<evidence type="ECO:0000313" key="1">
    <source>
        <dbReference type="EMBL" id="EGU49538.1"/>
    </source>
</evidence>
<reference evidence="1 2" key="1">
    <citation type="journal article" date="2012" name="Int. J. Syst. Evol. Microbiol.">
        <title>Vibrio caribbeanicus sp. nov., isolated from the marine sponge Scleritoderma cyanea.</title>
        <authorList>
            <person name="Hoffmann M."/>
            <person name="Monday S.R."/>
            <person name="Allard M.W."/>
            <person name="Strain E.A."/>
            <person name="Whittaker P."/>
            <person name="Naum M."/>
            <person name="McCarthy P.J."/>
            <person name="Lopez J.V."/>
            <person name="Fischer M."/>
            <person name="Brown E.W."/>
        </authorList>
    </citation>
    <scope>NUCLEOTIDE SEQUENCE [LARGE SCALE GENOMIC DNA]</scope>
    <source>
        <strain evidence="1 2">ATCC 19109</strain>
    </source>
</reference>
<organism evidence="1 2">
    <name type="scientific">Vibrio tubiashii ATCC 19109</name>
    <dbReference type="NCBI Taxonomy" id="1051646"/>
    <lineage>
        <taxon>Bacteria</taxon>
        <taxon>Pseudomonadati</taxon>
        <taxon>Pseudomonadota</taxon>
        <taxon>Gammaproteobacteria</taxon>
        <taxon>Vibrionales</taxon>
        <taxon>Vibrionaceae</taxon>
        <taxon>Vibrio</taxon>
        <taxon>Vibrio oreintalis group</taxon>
    </lineage>
</organism>
<evidence type="ECO:0000313" key="2">
    <source>
        <dbReference type="Proteomes" id="UP000003836"/>
    </source>
</evidence>
<protein>
    <submittedName>
        <fullName evidence="1">Uncharacterized protein</fullName>
    </submittedName>
</protein>
<name>A0ABP2LFT9_9VIBR</name>
<dbReference type="Proteomes" id="UP000003836">
    <property type="component" value="Unassembled WGS sequence"/>
</dbReference>
<sequence length="32" mass="3719">MSDEKKVALNNTESRIDTDWQAFRSPPLLAER</sequence>
<proteinExistence type="predicted"/>
<comment type="caution">
    <text evidence="1">The sequence shown here is derived from an EMBL/GenBank/DDBJ whole genome shotgun (WGS) entry which is preliminary data.</text>
</comment>
<accession>A0ABP2LFT9</accession>
<keyword evidence="2" id="KW-1185">Reference proteome</keyword>
<gene>
    <name evidence="1" type="ORF">VITU9109_24010</name>
</gene>